<dbReference type="PANTHER" id="PTHR43298:SF2">
    <property type="entry name" value="FMN_FAD EXPORTER YEEO-RELATED"/>
    <property type="match status" value="1"/>
</dbReference>
<dbReference type="InterPro" id="IPR048279">
    <property type="entry name" value="MdtK-like"/>
</dbReference>
<feature type="transmembrane region" description="Helical" evidence="10">
    <location>
        <begin position="162"/>
        <end position="183"/>
    </location>
</feature>
<organism evidence="11 12">
    <name type="scientific">Marinomonas pollencensis</name>
    <dbReference type="NCBI Taxonomy" id="491954"/>
    <lineage>
        <taxon>Bacteria</taxon>
        <taxon>Pseudomonadati</taxon>
        <taxon>Pseudomonadota</taxon>
        <taxon>Gammaproteobacteria</taxon>
        <taxon>Oceanospirillales</taxon>
        <taxon>Oceanospirillaceae</taxon>
        <taxon>Marinomonas</taxon>
    </lineage>
</organism>
<evidence type="ECO:0000256" key="9">
    <source>
        <dbReference type="ARBA" id="ARBA00031636"/>
    </source>
</evidence>
<feature type="transmembrane region" description="Helical" evidence="10">
    <location>
        <begin position="21"/>
        <end position="44"/>
    </location>
</feature>
<feature type="transmembrane region" description="Helical" evidence="10">
    <location>
        <begin position="387"/>
        <end position="406"/>
    </location>
</feature>
<keyword evidence="2" id="KW-0813">Transport</keyword>
<evidence type="ECO:0000256" key="2">
    <source>
        <dbReference type="ARBA" id="ARBA00022448"/>
    </source>
</evidence>
<feature type="transmembrane region" description="Helical" evidence="10">
    <location>
        <begin position="235"/>
        <end position="263"/>
    </location>
</feature>
<dbReference type="GO" id="GO:0042910">
    <property type="term" value="F:xenobiotic transmembrane transporter activity"/>
    <property type="evidence" value="ECO:0007669"/>
    <property type="project" value="InterPro"/>
</dbReference>
<evidence type="ECO:0000256" key="10">
    <source>
        <dbReference type="SAM" id="Phobius"/>
    </source>
</evidence>
<name>A0A3E0DBP2_9GAMM</name>
<feature type="transmembrane region" description="Helical" evidence="10">
    <location>
        <begin position="315"/>
        <end position="336"/>
    </location>
</feature>
<evidence type="ECO:0000256" key="1">
    <source>
        <dbReference type="ARBA" id="ARBA00004429"/>
    </source>
</evidence>
<comment type="caution">
    <text evidence="11">The sequence shown here is derived from an EMBL/GenBank/DDBJ whole genome shotgun (WGS) entry which is preliminary data.</text>
</comment>
<evidence type="ECO:0000256" key="7">
    <source>
        <dbReference type="ARBA" id="ARBA00023065"/>
    </source>
</evidence>
<evidence type="ECO:0000256" key="8">
    <source>
        <dbReference type="ARBA" id="ARBA00023136"/>
    </source>
</evidence>
<keyword evidence="12" id="KW-1185">Reference proteome</keyword>
<keyword evidence="6 10" id="KW-1133">Transmembrane helix</keyword>
<evidence type="ECO:0000313" key="11">
    <source>
        <dbReference type="EMBL" id="REG79515.1"/>
    </source>
</evidence>
<dbReference type="PIRSF" id="PIRSF006603">
    <property type="entry name" value="DinF"/>
    <property type="match status" value="1"/>
</dbReference>
<dbReference type="RefSeq" id="WP_245959203.1">
    <property type="nucleotide sequence ID" value="NZ_QUNG01000018.1"/>
</dbReference>
<evidence type="ECO:0000256" key="3">
    <source>
        <dbReference type="ARBA" id="ARBA00022449"/>
    </source>
</evidence>
<feature type="transmembrane region" description="Helical" evidence="10">
    <location>
        <begin position="195"/>
        <end position="214"/>
    </location>
</feature>
<feature type="transmembrane region" description="Helical" evidence="10">
    <location>
        <begin position="283"/>
        <end position="303"/>
    </location>
</feature>
<dbReference type="InterPro" id="IPR050222">
    <property type="entry name" value="MATE_MdtK"/>
</dbReference>
<feature type="transmembrane region" description="Helical" evidence="10">
    <location>
        <begin position="87"/>
        <end position="113"/>
    </location>
</feature>
<keyword evidence="5 10" id="KW-0812">Transmembrane</keyword>
<dbReference type="GO" id="GO:0015297">
    <property type="term" value="F:antiporter activity"/>
    <property type="evidence" value="ECO:0007669"/>
    <property type="project" value="UniProtKB-KW"/>
</dbReference>
<feature type="transmembrane region" description="Helical" evidence="10">
    <location>
        <begin position="56"/>
        <end position="75"/>
    </location>
</feature>
<dbReference type="AlphaFoldDB" id="A0A3E0DBP2"/>
<evidence type="ECO:0000256" key="5">
    <source>
        <dbReference type="ARBA" id="ARBA00022692"/>
    </source>
</evidence>
<evidence type="ECO:0000256" key="6">
    <source>
        <dbReference type="ARBA" id="ARBA00022989"/>
    </source>
</evidence>
<feature type="transmembrane region" description="Helical" evidence="10">
    <location>
        <begin position="348"/>
        <end position="366"/>
    </location>
</feature>
<keyword evidence="3" id="KW-0050">Antiport</keyword>
<comment type="subcellular location">
    <subcellularLocation>
        <location evidence="1">Cell inner membrane</location>
        <topology evidence="1">Multi-pass membrane protein</topology>
    </subcellularLocation>
</comment>
<evidence type="ECO:0000313" key="12">
    <source>
        <dbReference type="Proteomes" id="UP000256542"/>
    </source>
</evidence>
<protein>
    <recommendedName>
        <fullName evidence="9">Multidrug-efflux transporter</fullName>
    </recommendedName>
</protein>
<dbReference type="InterPro" id="IPR002528">
    <property type="entry name" value="MATE_fam"/>
</dbReference>
<reference evidence="11 12" key="1">
    <citation type="submission" date="2018-08" db="EMBL/GenBank/DDBJ databases">
        <title>Genomic Encyclopedia of Type Strains, Phase III (KMG-III): the genomes of soil and plant-associated and newly described type strains.</title>
        <authorList>
            <person name="Whitman W."/>
        </authorList>
    </citation>
    <scope>NUCLEOTIDE SEQUENCE [LARGE SCALE GENOMIC DNA]</scope>
    <source>
        <strain evidence="11 12">CECT 7375</strain>
    </source>
</reference>
<dbReference type="EMBL" id="QUNG01000018">
    <property type="protein sequence ID" value="REG79515.1"/>
    <property type="molecule type" value="Genomic_DNA"/>
</dbReference>
<sequence length="459" mass="50608">MLKGFSSPSILKEVLHLLLPMVLTMTLELSISLVDTVMLGHYSATHLAAVGLASSLWLPVGCFLIGVTFGITPLVTRHLHGRQPKLVNIYMSQAVGLSIILGVVACIVTVTLLPHFARMMATQEETRRVAVDYLYIFAPALPMLALMTAYKNLFEAAGRPGFPLFVASTGLLLNIVFNYVLIYGKLGFPDLGARGAAIASSLSLYLSVTFFFVYDRFFNKRPLFSRLIWRYMKKFSLLLHIGAPAGFAFTFEVALFSSMTWLISSFGDLALGAGQIVMSYTSILFTPMMAMSAVTAIVVAKAMSKEGVSGVRKRLRVILWLGLGYVAICFSITQYFHDVIPYIYSSDAQVVAMAASILLISSSYQLPDMLQTVFTGALRGFRDTRSSMIAFAVSLFGLSIPFGYWLSHYSPWADTLTLRGFYIGLGAGLSLLSLILVVRLRFILQRYEGKRILSEREVA</sequence>
<feature type="transmembrane region" description="Helical" evidence="10">
    <location>
        <begin position="133"/>
        <end position="150"/>
    </location>
</feature>
<accession>A0A3E0DBP2</accession>
<proteinExistence type="predicted"/>
<evidence type="ECO:0000256" key="4">
    <source>
        <dbReference type="ARBA" id="ARBA00022475"/>
    </source>
</evidence>
<feature type="transmembrane region" description="Helical" evidence="10">
    <location>
        <begin position="421"/>
        <end position="442"/>
    </location>
</feature>
<dbReference type="PANTHER" id="PTHR43298">
    <property type="entry name" value="MULTIDRUG RESISTANCE PROTEIN NORM-RELATED"/>
    <property type="match status" value="1"/>
</dbReference>
<dbReference type="NCBIfam" id="TIGR00797">
    <property type="entry name" value="matE"/>
    <property type="match status" value="1"/>
</dbReference>
<dbReference type="GO" id="GO:0006811">
    <property type="term" value="P:monoatomic ion transport"/>
    <property type="evidence" value="ECO:0007669"/>
    <property type="project" value="UniProtKB-KW"/>
</dbReference>
<keyword evidence="7" id="KW-0406">Ion transport</keyword>
<dbReference type="Pfam" id="PF01554">
    <property type="entry name" value="MatE"/>
    <property type="match status" value="2"/>
</dbReference>
<dbReference type="Proteomes" id="UP000256542">
    <property type="component" value="Unassembled WGS sequence"/>
</dbReference>
<dbReference type="GO" id="GO:0005886">
    <property type="term" value="C:plasma membrane"/>
    <property type="evidence" value="ECO:0007669"/>
    <property type="project" value="UniProtKB-SubCell"/>
</dbReference>
<gene>
    <name evidence="11" type="ORF">DFP81_1189</name>
</gene>
<keyword evidence="8 10" id="KW-0472">Membrane</keyword>
<keyword evidence="4" id="KW-1003">Cell membrane</keyword>